<dbReference type="GO" id="GO:0070475">
    <property type="term" value="P:rRNA base methylation"/>
    <property type="evidence" value="ECO:0007669"/>
    <property type="project" value="InterPro"/>
</dbReference>
<dbReference type="KEGG" id="dcr:108220376"/>
<evidence type="ECO:0000256" key="1">
    <source>
        <dbReference type="SAM" id="MobiDB-lite"/>
    </source>
</evidence>
<keyword evidence="5" id="KW-1185">Reference proteome</keyword>
<accession>A0A164YDE7</accession>
<dbReference type="OrthoDB" id="273345at2759"/>
<dbReference type="GO" id="GO:0005737">
    <property type="term" value="C:cytoplasm"/>
    <property type="evidence" value="ECO:0007669"/>
    <property type="project" value="TreeGrafter"/>
</dbReference>
<name>A0A164YDE7_DAUCS</name>
<sequence length="541" mass="61328">MAEEEKLKAKQVDEQTGNEEQEQVNELEEKWVKYYSSLHEILLVGEGDFSFSACLAQSFGSASNIVASSLDSFDDVIKKYKNGDSNLSILEKLGASHLHEVDATKMKFHSDLKMRKFDRIIFNFPHAGFYGKEDNRHLIGMHKKLLNGFFRNASGMLRPNGEIHVNHKISDPYCHWNLEELASDNSLRLIECVAFKKEDYPGYENKRVSGLKCDDKFLLGECSTFKFSFSPNAKQNMKRLQKPADSPKFVPQRPNSFMFRHRPSDLVAYASGTPAWNITLGRIPELLQTLVHASHQQGNILQHGQRHGLLQNPACAYQQENYQANRHPSSDLVTFVTKNPALNIPYGRSYLPLQAPTSASQQQNFIEHVLPRELRASQQGNIREHVLPHELRQTLIRASQQGNIQAREFLQASLCSNQQPHYPTSRCPPSDINLQMSSIQGSNGSLHVDLIFSKCKSIFGGYFEQVVKALGSPDHSSKFLEEAFQLGYKRYMAGDPRGSPGNYKYILEQLRKFVGRESCLVSRPVAVENNRASNSRFGPFM</sequence>
<dbReference type="PANTHER" id="PTHR11538:SF26">
    <property type="entry name" value="FERREDOXIN-FOLD ANTICODON-BINDING DOMAIN-CONTAINING PROTEIN 1"/>
    <property type="match status" value="1"/>
</dbReference>
<feature type="domain" description="25S rRNA (uridine-N(3))-methyltransferase BMT5-like" evidence="2">
    <location>
        <begin position="42"/>
        <end position="207"/>
    </location>
</feature>
<dbReference type="EMBL" id="CP093347">
    <property type="protein sequence ID" value="WOH00794.1"/>
    <property type="molecule type" value="Genomic_DNA"/>
</dbReference>
<dbReference type="SUPFAM" id="SSF53335">
    <property type="entry name" value="S-adenosyl-L-methionine-dependent methyltransferases"/>
    <property type="match status" value="1"/>
</dbReference>
<dbReference type="EMBL" id="LNRQ01000005">
    <property type="protein sequence ID" value="KZM94348.1"/>
    <property type="molecule type" value="Genomic_DNA"/>
</dbReference>
<proteinExistence type="predicted"/>
<evidence type="ECO:0000313" key="3">
    <source>
        <dbReference type="EMBL" id="KZM94348.1"/>
    </source>
</evidence>
<reference evidence="3" key="1">
    <citation type="journal article" date="2016" name="Nat. Genet.">
        <title>A high-quality carrot genome assembly provides new insights into carotenoid accumulation and asterid genome evolution.</title>
        <authorList>
            <person name="Iorizzo M."/>
            <person name="Ellison S."/>
            <person name="Senalik D."/>
            <person name="Zeng P."/>
            <person name="Satapoomin P."/>
            <person name="Huang J."/>
            <person name="Bowman M."/>
            <person name="Iovene M."/>
            <person name="Sanseverino W."/>
            <person name="Cavagnaro P."/>
            <person name="Yildiz M."/>
            <person name="Macko-Podgorni A."/>
            <person name="Moranska E."/>
            <person name="Grzebelus E."/>
            <person name="Grzebelus D."/>
            <person name="Ashrafi H."/>
            <person name="Zheng Z."/>
            <person name="Cheng S."/>
            <person name="Spooner D."/>
            <person name="Van Deynze A."/>
            <person name="Simon P."/>
        </authorList>
    </citation>
    <scope>NUCLEOTIDE SEQUENCE [LARGE SCALE GENOMIC DNA]</scope>
    <source>
        <tissue evidence="3">Leaf</tissue>
    </source>
</reference>
<dbReference type="FunFam" id="3.40.50.150:FF:000440">
    <property type="entry name" value="Os09g0479300 protein"/>
    <property type="match status" value="1"/>
</dbReference>
<gene>
    <name evidence="3" type="ORF">DCAR_017591</name>
    <name evidence="4" type="ORF">DCAR_0520169</name>
</gene>
<dbReference type="Gramene" id="KZM94348">
    <property type="protein sequence ID" value="KZM94348"/>
    <property type="gene ID" value="DCAR_017591"/>
</dbReference>
<evidence type="ECO:0000259" key="2">
    <source>
        <dbReference type="Pfam" id="PF10354"/>
    </source>
</evidence>
<evidence type="ECO:0000313" key="4">
    <source>
        <dbReference type="EMBL" id="WOH00794.1"/>
    </source>
</evidence>
<dbReference type="Proteomes" id="UP000077755">
    <property type="component" value="Chromosome 5"/>
</dbReference>
<dbReference type="PANTHER" id="PTHR11538">
    <property type="entry name" value="PHENYLALANYL-TRNA SYNTHETASE"/>
    <property type="match status" value="1"/>
</dbReference>
<feature type="compositionally biased region" description="Basic and acidic residues" evidence="1">
    <location>
        <begin position="1"/>
        <end position="13"/>
    </location>
</feature>
<reference evidence="4" key="2">
    <citation type="submission" date="2022-03" db="EMBL/GenBank/DDBJ databases">
        <title>Draft title - Genomic analysis of global carrot germplasm unveils the trajectory of domestication and the origin of high carotenoid orange carrot.</title>
        <authorList>
            <person name="Iorizzo M."/>
            <person name="Ellison S."/>
            <person name="Senalik D."/>
            <person name="Macko-Podgorni A."/>
            <person name="Grzebelus D."/>
            <person name="Bostan H."/>
            <person name="Rolling W."/>
            <person name="Curaba J."/>
            <person name="Simon P."/>
        </authorList>
    </citation>
    <scope>NUCLEOTIDE SEQUENCE</scope>
    <source>
        <tissue evidence="4">Leaf</tissue>
    </source>
</reference>
<protein>
    <recommendedName>
        <fullName evidence="2">25S rRNA (uridine-N(3))-methyltransferase BMT5-like domain-containing protein</fullName>
    </recommendedName>
</protein>
<feature type="region of interest" description="Disordered" evidence="1">
    <location>
        <begin position="1"/>
        <end position="24"/>
    </location>
</feature>
<organism evidence="3">
    <name type="scientific">Daucus carota subsp. sativus</name>
    <name type="common">Carrot</name>
    <dbReference type="NCBI Taxonomy" id="79200"/>
    <lineage>
        <taxon>Eukaryota</taxon>
        <taxon>Viridiplantae</taxon>
        <taxon>Streptophyta</taxon>
        <taxon>Embryophyta</taxon>
        <taxon>Tracheophyta</taxon>
        <taxon>Spermatophyta</taxon>
        <taxon>Magnoliopsida</taxon>
        <taxon>eudicotyledons</taxon>
        <taxon>Gunneridae</taxon>
        <taxon>Pentapetalae</taxon>
        <taxon>asterids</taxon>
        <taxon>campanulids</taxon>
        <taxon>Apiales</taxon>
        <taxon>Apiaceae</taxon>
        <taxon>Apioideae</taxon>
        <taxon>Scandiceae</taxon>
        <taxon>Daucinae</taxon>
        <taxon>Daucus</taxon>
        <taxon>Daucus sect. Daucus</taxon>
    </lineage>
</organism>
<evidence type="ECO:0000313" key="5">
    <source>
        <dbReference type="Proteomes" id="UP000077755"/>
    </source>
</evidence>
<dbReference type="InterPro" id="IPR029063">
    <property type="entry name" value="SAM-dependent_MTases_sf"/>
</dbReference>
<dbReference type="Pfam" id="PF10354">
    <property type="entry name" value="BMT5-like"/>
    <property type="match status" value="1"/>
</dbReference>
<dbReference type="GO" id="GO:0070042">
    <property type="term" value="F:rRNA (uridine-N3-)-methyltransferase activity"/>
    <property type="evidence" value="ECO:0007669"/>
    <property type="project" value="InterPro"/>
</dbReference>
<dbReference type="AlphaFoldDB" id="A0A164YDE7"/>
<dbReference type="InterPro" id="IPR019446">
    <property type="entry name" value="BMT5-like"/>
</dbReference>